<comment type="caution">
    <text evidence="1">The sequence shown here is derived from an EMBL/GenBank/DDBJ whole genome shotgun (WGS) entry which is preliminary data.</text>
</comment>
<gene>
    <name evidence="1" type="ORF">LCGC14_2932200</name>
</gene>
<protein>
    <submittedName>
        <fullName evidence="1">Uncharacterized protein</fullName>
    </submittedName>
</protein>
<accession>A0A0F8XKI7</accession>
<dbReference type="EMBL" id="LAZR01058561">
    <property type="protein sequence ID" value="KKK69622.1"/>
    <property type="molecule type" value="Genomic_DNA"/>
</dbReference>
<dbReference type="AlphaFoldDB" id="A0A0F8XKI7"/>
<feature type="non-terminal residue" evidence="1">
    <location>
        <position position="1"/>
    </location>
</feature>
<sequence>IGICGREDIGVWQLWGEIKDDYRYDEFINSDPDSRCGLGVLYVEGI</sequence>
<reference evidence="1" key="1">
    <citation type="journal article" date="2015" name="Nature">
        <title>Complex archaea that bridge the gap between prokaryotes and eukaryotes.</title>
        <authorList>
            <person name="Spang A."/>
            <person name="Saw J.H."/>
            <person name="Jorgensen S.L."/>
            <person name="Zaremba-Niedzwiedzka K."/>
            <person name="Martijn J."/>
            <person name="Lind A.E."/>
            <person name="van Eijk R."/>
            <person name="Schleper C."/>
            <person name="Guy L."/>
            <person name="Ettema T.J."/>
        </authorList>
    </citation>
    <scope>NUCLEOTIDE SEQUENCE</scope>
</reference>
<proteinExistence type="predicted"/>
<organism evidence="1">
    <name type="scientific">marine sediment metagenome</name>
    <dbReference type="NCBI Taxonomy" id="412755"/>
    <lineage>
        <taxon>unclassified sequences</taxon>
        <taxon>metagenomes</taxon>
        <taxon>ecological metagenomes</taxon>
    </lineage>
</organism>
<evidence type="ECO:0000313" key="1">
    <source>
        <dbReference type="EMBL" id="KKK69622.1"/>
    </source>
</evidence>
<name>A0A0F8XKI7_9ZZZZ</name>